<keyword evidence="1" id="KW-1133">Transmembrane helix</keyword>
<reference evidence="2 3" key="1">
    <citation type="submission" date="2022-04" db="EMBL/GenBank/DDBJ databases">
        <title>Gracilibacillus sp. isolated from saltern.</title>
        <authorList>
            <person name="Won M."/>
            <person name="Lee C.-M."/>
            <person name="Woen H.-Y."/>
            <person name="Kwon S.-W."/>
        </authorList>
    </citation>
    <scope>NUCLEOTIDE SEQUENCE [LARGE SCALE GENOMIC DNA]</scope>
    <source>
        <strain evidence="2 3">SSPM10-3</strain>
    </source>
</reference>
<gene>
    <name evidence="2" type="ORF">MUN87_10545</name>
</gene>
<feature type="transmembrane region" description="Helical" evidence="1">
    <location>
        <begin position="16"/>
        <end position="41"/>
    </location>
</feature>
<evidence type="ECO:0000256" key="1">
    <source>
        <dbReference type="SAM" id="Phobius"/>
    </source>
</evidence>
<keyword evidence="1" id="KW-0812">Transmembrane</keyword>
<proteinExistence type="predicted"/>
<keyword evidence="1" id="KW-0472">Membrane</keyword>
<evidence type="ECO:0000313" key="3">
    <source>
        <dbReference type="Proteomes" id="UP000831537"/>
    </source>
</evidence>
<evidence type="ECO:0000313" key="2">
    <source>
        <dbReference type="EMBL" id="UOQ87287.1"/>
    </source>
</evidence>
<protein>
    <submittedName>
        <fullName evidence="2">Uncharacterized protein</fullName>
    </submittedName>
</protein>
<name>A0ABY4GUE2_9BACI</name>
<organism evidence="2 3">
    <name type="scientific">Gracilibacillus salinarum</name>
    <dbReference type="NCBI Taxonomy" id="2932255"/>
    <lineage>
        <taxon>Bacteria</taxon>
        <taxon>Bacillati</taxon>
        <taxon>Bacillota</taxon>
        <taxon>Bacilli</taxon>
        <taxon>Bacillales</taxon>
        <taxon>Bacillaceae</taxon>
        <taxon>Gracilibacillus</taxon>
    </lineage>
</organism>
<feature type="transmembrane region" description="Helical" evidence="1">
    <location>
        <begin position="97"/>
        <end position="117"/>
    </location>
</feature>
<dbReference type="EMBL" id="CP095071">
    <property type="protein sequence ID" value="UOQ87287.1"/>
    <property type="molecule type" value="Genomic_DNA"/>
</dbReference>
<feature type="transmembrane region" description="Helical" evidence="1">
    <location>
        <begin position="53"/>
        <end position="76"/>
    </location>
</feature>
<accession>A0ABY4GUE2</accession>
<dbReference type="RefSeq" id="WP_244747725.1">
    <property type="nucleotide sequence ID" value="NZ_CP095071.1"/>
</dbReference>
<sequence>MHLYFTQSKYALKSNFMLIVMAAVLMTLTFFIWAGIPVFIVGNFVSTITSSVVIVHFFISLTSGILSSLFFIPFHVKVARQMAAIKNRTVLQTFIRIEAVCVCICSTIFESVLIILIV</sequence>
<keyword evidence="3" id="KW-1185">Reference proteome</keyword>
<dbReference type="Proteomes" id="UP000831537">
    <property type="component" value="Chromosome"/>
</dbReference>